<dbReference type="EMBL" id="JANJOU010000016">
    <property type="protein sequence ID" value="MCR0983856.1"/>
    <property type="molecule type" value="Genomic_DNA"/>
</dbReference>
<organism evidence="1 2">
    <name type="scientific">Roseomonas populi</name>
    <dbReference type="NCBI Taxonomy" id="3121582"/>
    <lineage>
        <taxon>Bacteria</taxon>
        <taxon>Pseudomonadati</taxon>
        <taxon>Pseudomonadota</taxon>
        <taxon>Alphaproteobacteria</taxon>
        <taxon>Acetobacterales</taxon>
        <taxon>Roseomonadaceae</taxon>
        <taxon>Roseomonas</taxon>
    </lineage>
</organism>
<accession>A0ABT1X6W7</accession>
<comment type="caution">
    <text evidence="1">The sequence shown here is derived from an EMBL/GenBank/DDBJ whole genome shotgun (WGS) entry which is preliminary data.</text>
</comment>
<sequence>MSAGTPTVPIITADTITKLPPEADGAVILSGSHGGRYPGYLAAKAHVRAVILSDAGLGKEEAGIGSLPYLEALGIAAATVSHLSCRIGDTADMRARGVISHANAPARAAGVAPGMSCIDAAGLLRSARHVRATAPTLGEARGEVPVPGGTRRILLLDSAALVTPGDAGQIVVTGSHGGLVGGAPYMALRTEGFAGIFHDAGIGIENAGTTRLPALDERGIASFTVSAASARIGDAASVFHDGIISVVNGTARRLGAAPGMRASEVLLDWARRS</sequence>
<gene>
    <name evidence="1" type="ORF">NRP21_17510</name>
</gene>
<evidence type="ECO:0000313" key="1">
    <source>
        <dbReference type="EMBL" id="MCR0983856.1"/>
    </source>
</evidence>
<dbReference type="RefSeq" id="WP_257717520.1">
    <property type="nucleotide sequence ID" value="NZ_JANJOU010000016.1"/>
</dbReference>
<keyword evidence="2" id="KW-1185">Reference proteome</keyword>
<protein>
    <submittedName>
        <fullName evidence="1">Uncharacterized protein</fullName>
    </submittedName>
</protein>
<name>A0ABT1X6W7_9PROT</name>
<reference evidence="1 2" key="1">
    <citation type="submission" date="2022-06" db="EMBL/GenBank/DDBJ databases">
        <title>Roseomonas CN29.</title>
        <authorList>
            <person name="Cheng Y."/>
            <person name="He X."/>
        </authorList>
    </citation>
    <scope>NUCLEOTIDE SEQUENCE [LARGE SCALE GENOMIC DNA]</scope>
    <source>
        <strain evidence="1 2">CN29</strain>
    </source>
</reference>
<evidence type="ECO:0000313" key="2">
    <source>
        <dbReference type="Proteomes" id="UP001524642"/>
    </source>
</evidence>
<proteinExistence type="predicted"/>
<dbReference type="Proteomes" id="UP001524642">
    <property type="component" value="Unassembled WGS sequence"/>
</dbReference>